<organism evidence="4 5">
    <name type="scientific">Frankia alni (strain DSM 45986 / CECT 9034 / ACN14a)</name>
    <dbReference type="NCBI Taxonomy" id="326424"/>
    <lineage>
        <taxon>Bacteria</taxon>
        <taxon>Bacillati</taxon>
        <taxon>Actinomycetota</taxon>
        <taxon>Actinomycetes</taxon>
        <taxon>Frankiales</taxon>
        <taxon>Frankiaceae</taxon>
        <taxon>Frankia</taxon>
    </lineage>
</organism>
<dbReference type="GO" id="GO:0004252">
    <property type="term" value="F:serine-type endopeptidase activity"/>
    <property type="evidence" value="ECO:0007669"/>
    <property type="project" value="UniProtKB-UniRule"/>
</dbReference>
<feature type="domain" description="PDZ" evidence="2">
    <location>
        <begin position="113"/>
        <end position="193"/>
    </location>
</feature>
<evidence type="ECO:0000259" key="3">
    <source>
        <dbReference type="PROSITE" id="PS51786"/>
    </source>
</evidence>
<evidence type="ECO:0000256" key="1">
    <source>
        <dbReference type="PROSITE-ProRule" id="PRU01122"/>
    </source>
</evidence>
<feature type="active site" evidence="1">
    <location>
        <position position="286"/>
    </location>
</feature>
<comment type="catalytic activity">
    <reaction evidence="1">
        <text>Hydrolysis of proteins in presence of ATP.</text>
        <dbReference type="EC" id="3.4.21.53"/>
    </reaction>
</comment>
<proteinExistence type="inferred from homology"/>
<evidence type="ECO:0000313" key="5">
    <source>
        <dbReference type="Proteomes" id="UP000000657"/>
    </source>
</evidence>
<dbReference type="GO" id="GO:0004176">
    <property type="term" value="F:ATP-dependent peptidase activity"/>
    <property type="evidence" value="ECO:0007669"/>
    <property type="project" value="UniProtKB-UniRule"/>
</dbReference>
<reference evidence="4 5" key="1">
    <citation type="journal article" date="2007" name="Genome Res.">
        <title>Genome characteristics of facultatively symbiotic Frankia sp. strains reflect host range and host plant biogeography.</title>
        <authorList>
            <person name="Normand P."/>
            <person name="Lapierre P."/>
            <person name="Tisa L.S."/>
            <person name="Gogarten J.P."/>
            <person name="Alloisio N."/>
            <person name="Bagnarol E."/>
            <person name="Bassi C.A."/>
            <person name="Berry A.M."/>
            <person name="Bickhart D.M."/>
            <person name="Choisne N."/>
            <person name="Couloux A."/>
            <person name="Cournoyer B."/>
            <person name="Cruveiller S."/>
            <person name="Daubin V."/>
            <person name="Demange N."/>
            <person name="Francino M.P."/>
            <person name="Goltsman E."/>
            <person name="Huang Y."/>
            <person name="Kopp O.R."/>
            <person name="Labarre L."/>
            <person name="Lapidus A."/>
            <person name="Lavire C."/>
            <person name="Marechal J."/>
            <person name="Martinez M."/>
            <person name="Mastronunzio J.E."/>
            <person name="Mullin B.C."/>
            <person name="Niemann J."/>
            <person name="Pujic P."/>
            <person name="Rawnsley T."/>
            <person name="Rouy Z."/>
            <person name="Schenowitz C."/>
            <person name="Sellstedt A."/>
            <person name="Tavares F."/>
            <person name="Tomkins J.P."/>
            <person name="Vallenet D."/>
            <person name="Valverde C."/>
            <person name="Wall L.G."/>
            <person name="Wang Y."/>
            <person name="Medigue C."/>
            <person name="Benson D.R."/>
        </authorList>
    </citation>
    <scope>NUCLEOTIDE SEQUENCE [LARGE SCALE GENOMIC DNA]</scope>
    <source>
        <strain evidence="5">DSM 45986 / CECT 9034 / ACN14a</strain>
    </source>
</reference>
<feature type="active site" evidence="1">
    <location>
        <position position="241"/>
    </location>
</feature>
<dbReference type="PANTHER" id="PTHR10046">
    <property type="entry name" value="ATP DEPENDENT LON PROTEASE FAMILY MEMBER"/>
    <property type="match status" value="1"/>
</dbReference>
<dbReference type="InterPro" id="IPR027065">
    <property type="entry name" value="Lon_Prtase"/>
</dbReference>
<dbReference type="STRING" id="326424.FRAAL6029"/>
<dbReference type="eggNOG" id="COG3480">
    <property type="taxonomic scope" value="Bacteria"/>
</dbReference>
<name>Q0RD21_FRAAA</name>
<keyword evidence="1" id="KW-0645">Protease</keyword>
<dbReference type="Pfam" id="PF05362">
    <property type="entry name" value="Lon_C"/>
    <property type="match status" value="1"/>
</dbReference>
<evidence type="ECO:0000259" key="2">
    <source>
        <dbReference type="PROSITE" id="PS50106"/>
    </source>
</evidence>
<dbReference type="InterPro" id="IPR036034">
    <property type="entry name" value="PDZ_sf"/>
</dbReference>
<keyword evidence="1" id="KW-0378">Hydrolase</keyword>
<gene>
    <name evidence="4" type="ordered locus">FRAAL6029</name>
</gene>
<dbReference type="GO" id="GO:0005524">
    <property type="term" value="F:ATP binding"/>
    <property type="evidence" value="ECO:0007669"/>
    <property type="project" value="InterPro"/>
</dbReference>
<dbReference type="Gene3D" id="3.30.230.10">
    <property type="match status" value="1"/>
</dbReference>
<dbReference type="KEGG" id="fal:FRAAL6029"/>
<dbReference type="SUPFAM" id="SSF54211">
    <property type="entry name" value="Ribosomal protein S5 domain 2-like"/>
    <property type="match status" value="1"/>
</dbReference>
<protein>
    <recommendedName>
        <fullName evidence="1">endopeptidase La</fullName>
        <ecNumber evidence="1">3.4.21.53</ecNumber>
    </recommendedName>
</protein>
<feature type="domain" description="Lon proteolytic" evidence="3">
    <location>
        <begin position="235"/>
        <end position="335"/>
    </location>
</feature>
<accession>Q0RD21</accession>
<dbReference type="InterPro" id="IPR001478">
    <property type="entry name" value="PDZ"/>
</dbReference>
<dbReference type="PROSITE" id="PS51786">
    <property type="entry name" value="LON_PROTEOLYTIC"/>
    <property type="match status" value="1"/>
</dbReference>
<dbReference type="InterPro" id="IPR008269">
    <property type="entry name" value="Lon_proteolytic"/>
</dbReference>
<dbReference type="SUPFAM" id="SSF50156">
    <property type="entry name" value="PDZ domain-like"/>
    <property type="match status" value="1"/>
</dbReference>
<dbReference type="RefSeq" id="WP_011607081.1">
    <property type="nucleotide sequence ID" value="NC_008278.1"/>
</dbReference>
<evidence type="ECO:0000313" key="4">
    <source>
        <dbReference type="EMBL" id="CAJ64653.1"/>
    </source>
</evidence>
<comment type="similarity">
    <text evidence="1">Belongs to the peptidase S16 family.</text>
</comment>
<dbReference type="Proteomes" id="UP000000657">
    <property type="component" value="Chromosome"/>
</dbReference>
<keyword evidence="5" id="KW-1185">Reference proteome</keyword>
<dbReference type="AlphaFoldDB" id="Q0RD21"/>
<dbReference type="OrthoDB" id="2356897at2"/>
<dbReference type="PROSITE" id="PS50106">
    <property type="entry name" value="PDZ"/>
    <property type="match status" value="1"/>
</dbReference>
<dbReference type="EC" id="3.4.21.53" evidence="1"/>
<dbReference type="Pfam" id="PF13180">
    <property type="entry name" value="PDZ_2"/>
    <property type="match status" value="1"/>
</dbReference>
<dbReference type="GO" id="GO:0030163">
    <property type="term" value="P:protein catabolic process"/>
    <property type="evidence" value="ECO:0007669"/>
    <property type="project" value="InterPro"/>
</dbReference>
<dbReference type="GO" id="GO:0006508">
    <property type="term" value="P:proteolysis"/>
    <property type="evidence" value="ECO:0007669"/>
    <property type="project" value="UniProtKB-KW"/>
</dbReference>
<dbReference type="MEROPS" id="S16.012"/>
<sequence length="346" mass="35505">MARRTQSLVVASVLALVLLVVGLWMPVPFVTLAPGPVTDTLGAVDGTRLITIEGHRTYPTSGRLELTTVEETPKLNLVSALQDWIDDDRAVVPTELIRPRGSSQEQVQQENAQAMLDSQDQATAAALAQLGIKATGRSVAVYTIPDGSPAAGRLAAGDVITQVGGVAVATQDQLRAQVGKVRPGAAVTIAYKRGGKPATVTITTRPATDDPTRAMIGVTTTEKRTYPFTVRIRLSDVGGPSAGLMFAMGIVDLLTPGALTGGKTIAGTGTITAAGEVGPIGGIQQKILGAKASGASIFLVPAANCADATSVDSGRAPRLVKVDTLTDALKAVDALRTNPAASVPSC</sequence>
<keyword evidence="1" id="KW-0720">Serine protease</keyword>
<dbReference type="InterPro" id="IPR014721">
    <property type="entry name" value="Ribsml_uS5_D2-typ_fold_subgr"/>
</dbReference>
<dbReference type="EMBL" id="CT573213">
    <property type="protein sequence ID" value="CAJ64653.1"/>
    <property type="molecule type" value="Genomic_DNA"/>
</dbReference>
<dbReference type="HOGENOM" id="CLU_042037_1_0_11"/>
<dbReference type="InterPro" id="IPR020568">
    <property type="entry name" value="Ribosomal_Su5_D2-typ_SF"/>
</dbReference>